<protein>
    <submittedName>
        <fullName evidence="5">M23 family metallopeptidase</fullName>
    </submittedName>
</protein>
<dbReference type="Proteomes" id="UP001476950">
    <property type="component" value="Unassembled WGS sequence"/>
</dbReference>
<dbReference type="InterPro" id="IPR011055">
    <property type="entry name" value="Dup_hybrid_motif"/>
</dbReference>
<proteinExistence type="predicted"/>
<evidence type="ECO:0000256" key="2">
    <source>
        <dbReference type="SAM" id="MobiDB-lite"/>
    </source>
</evidence>
<evidence type="ECO:0000256" key="1">
    <source>
        <dbReference type="ARBA" id="ARBA00022729"/>
    </source>
</evidence>
<feature type="region of interest" description="Disordered" evidence="2">
    <location>
        <begin position="191"/>
        <end position="210"/>
    </location>
</feature>
<reference evidence="5 6" key="1">
    <citation type="submission" date="2022-04" db="EMBL/GenBank/DDBJ databases">
        <title>Positive selection, recombination, and allopatry shape intraspecific diversity of widespread and dominant cyanobacteria.</title>
        <authorList>
            <person name="Wei J."/>
            <person name="Shu W."/>
            <person name="Hu C."/>
        </authorList>
    </citation>
    <scope>NUCLEOTIDE SEQUENCE [LARGE SCALE GENOMIC DNA]</scope>
    <source>
        <strain evidence="5 6">AS-A4</strain>
    </source>
</reference>
<dbReference type="SUPFAM" id="SSF51261">
    <property type="entry name" value="Duplicated hybrid motif"/>
    <property type="match status" value="1"/>
</dbReference>
<name>A0ABV0KMG1_9CYAN</name>
<dbReference type="InterPro" id="IPR050570">
    <property type="entry name" value="Cell_wall_metabolism_enzyme"/>
</dbReference>
<dbReference type="Gene3D" id="2.70.70.10">
    <property type="entry name" value="Glucose Permease (Domain IIA)"/>
    <property type="match status" value="1"/>
</dbReference>
<keyword evidence="1 3" id="KW-0732">Signal</keyword>
<sequence>MPCDFVGFSVLLTAATVLASLPAWAFRLDPADKSFYYPLAEVVPFSSPFGWRTHPITGEQRLHSGVDLAAAHGAVVQSAHSGTVVFAGWKGGYGKTAIVSYPDEKYKTLYAHLSELLVTEGQVVRAKDTIGRVGSTGNSTGPHLHFELRRFSEGQWVAVDAGSQLRAVEAFVHATPPPLQPVAVAVTVSPPEPPSESVALSFELPSQTQN</sequence>
<evidence type="ECO:0000313" key="6">
    <source>
        <dbReference type="Proteomes" id="UP001476950"/>
    </source>
</evidence>
<organism evidence="5 6">
    <name type="scientific">Stenomitos frigidus AS-A4</name>
    <dbReference type="NCBI Taxonomy" id="2933935"/>
    <lineage>
        <taxon>Bacteria</taxon>
        <taxon>Bacillati</taxon>
        <taxon>Cyanobacteriota</taxon>
        <taxon>Cyanophyceae</taxon>
        <taxon>Leptolyngbyales</taxon>
        <taxon>Leptolyngbyaceae</taxon>
        <taxon>Stenomitos</taxon>
    </lineage>
</organism>
<accession>A0ABV0KMG1</accession>
<dbReference type="Pfam" id="PF01551">
    <property type="entry name" value="Peptidase_M23"/>
    <property type="match status" value="1"/>
</dbReference>
<feature type="chain" id="PRO_5045374360" evidence="3">
    <location>
        <begin position="26"/>
        <end position="210"/>
    </location>
</feature>
<dbReference type="PANTHER" id="PTHR21666:SF289">
    <property type="entry name" value="L-ALA--D-GLU ENDOPEPTIDASE"/>
    <property type="match status" value="1"/>
</dbReference>
<evidence type="ECO:0000259" key="4">
    <source>
        <dbReference type="Pfam" id="PF01551"/>
    </source>
</evidence>
<dbReference type="CDD" id="cd12797">
    <property type="entry name" value="M23_peptidase"/>
    <property type="match status" value="1"/>
</dbReference>
<evidence type="ECO:0000313" key="5">
    <source>
        <dbReference type="EMBL" id="MEP1060427.1"/>
    </source>
</evidence>
<gene>
    <name evidence="5" type="ORF">NDI38_18490</name>
</gene>
<dbReference type="PANTHER" id="PTHR21666">
    <property type="entry name" value="PEPTIDASE-RELATED"/>
    <property type="match status" value="1"/>
</dbReference>
<feature type="signal peptide" evidence="3">
    <location>
        <begin position="1"/>
        <end position="25"/>
    </location>
</feature>
<dbReference type="InterPro" id="IPR016047">
    <property type="entry name" value="M23ase_b-sheet_dom"/>
</dbReference>
<keyword evidence="6" id="KW-1185">Reference proteome</keyword>
<evidence type="ECO:0000256" key="3">
    <source>
        <dbReference type="SAM" id="SignalP"/>
    </source>
</evidence>
<feature type="domain" description="M23ase beta-sheet core" evidence="4">
    <location>
        <begin position="62"/>
        <end position="150"/>
    </location>
</feature>
<comment type="caution">
    <text evidence="5">The sequence shown here is derived from an EMBL/GenBank/DDBJ whole genome shotgun (WGS) entry which is preliminary data.</text>
</comment>
<dbReference type="EMBL" id="JAMPLM010000018">
    <property type="protein sequence ID" value="MEP1060427.1"/>
    <property type="molecule type" value="Genomic_DNA"/>
</dbReference>
<dbReference type="RefSeq" id="WP_190452371.1">
    <property type="nucleotide sequence ID" value="NZ_JAMPLM010000018.1"/>
</dbReference>